<proteinExistence type="predicted"/>
<keyword evidence="2" id="KW-1185">Reference proteome</keyword>
<dbReference type="Proteomes" id="UP000789405">
    <property type="component" value="Unassembled WGS sequence"/>
</dbReference>
<sequence>GAPAHFNKDVRKYLDKKFPNRYLKTEVFKMPPNNIKELKQRIINKCENIISEQLAN</sequence>
<dbReference type="OrthoDB" id="9971063at2759"/>
<protein>
    <submittedName>
        <fullName evidence="1">5102_t:CDS:1</fullName>
    </submittedName>
</protein>
<feature type="non-terminal residue" evidence="1">
    <location>
        <position position="1"/>
    </location>
</feature>
<feature type="non-terminal residue" evidence="1">
    <location>
        <position position="56"/>
    </location>
</feature>
<gene>
    <name evidence="1" type="ORF">DERYTH_LOCUS25157</name>
</gene>
<reference evidence="1" key="1">
    <citation type="submission" date="2021-06" db="EMBL/GenBank/DDBJ databases">
        <authorList>
            <person name="Kallberg Y."/>
            <person name="Tangrot J."/>
            <person name="Rosling A."/>
        </authorList>
    </citation>
    <scope>NUCLEOTIDE SEQUENCE</scope>
    <source>
        <strain evidence="1">MA453B</strain>
    </source>
</reference>
<organism evidence="1 2">
    <name type="scientific">Dentiscutata erythropus</name>
    <dbReference type="NCBI Taxonomy" id="1348616"/>
    <lineage>
        <taxon>Eukaryota</taxon>
        <taxon>Fungi</taxon>
        <taxon>Fungi incertae sedis</taxon>
        <taxon>Mucoromycota</taxon>
        <taxon>Glomeromycotina</taxon>
        <taxon>Glomeromycetes</taxon>
        <taxon>Diversisporales</taxon>
        <taxon>Gigasporaceae</taxon>
        <taxon>Dentiscutata</taxon>
    </lineage>
</organism>
<comment type="caution">
    <text evidence="1">The sequence shown here is derived from an EMBL/GenBank/DDBJ whole genome shotgun (WGS) entry which is preliminary data.</text>
</comment>
<accession>A0A9N9P6U9</accession>
<name>A0A9N9P6U9_9GLOM</name>
<evidence type="ECO:0000313" key="1">
    <source>
        <dbReference type="EMBL" id="CAG8809743.1"/>
    </source>
</evidence>
<evidence type="ECO:0000313" key="2">
    <source>
        <dbReference type="Proteomes" id="UP000789405"/>
    </source>
</evidence>
<dbReference type="EMBL" id="CAJVPY010045475">
    <property type="protein sequence ID" value="CAG8809743.1"/>
    <property type="molecule type" value="Genomic_DNA"/>
</dbReference>
<dbReference type="AlphaFoldDB" id="A0A9N9P6U9"/>